<keyword evidence="2" id="KW-1185">Reference proteome</keyword>
<name>A0A9X2EQ41_9GAMM</name>
<dbReference type="EMBL" id="JALBWM010000076">
    <property type="protein sequence ID" value="MCO1335710.1"/>
    <property type="molecule type" value="Genomic_DNA"/>
</dbReference>
<protein>
    <submittedName>
        <fullName evidence="1">Uncharacterized protein</fullName>
    </submittedName>
</protein>
<evidence type="ECO:0000313" key="1">
    <source>
        <dbReference type="EMBL" id="MCO1335710.1"/>
    </source>
</evidence>
<comment type="caution">
    <text evidence="1">The sequence shown here is derived from an EMBL/GenBank/DDBJ whole genome shotgun (WGS) entry which is preliminary data.</text>
</comment>
<accession>A0A9X2EQ41</accession>
<dbReference type="InterPro" id="IPR032675">
    <property type="entry name" value="LRR_dom_sf"/>
</dbReference>
<dbReference type="Gene3D" id="3.80.10.10">
    <property type="entry name" value="Ribonuclease Inhibitor"/>
    <property type="match status" value="1"/>
</dbReference>
<dbReference type="Proteomes" id="UP001139028">
    <property type="component" value="Unassembled WGS sequence"/>
</dbReference>
<organism evidence="1 2">
    <name type="scientific">Microbulbifer okhotskensis</name>
    <dbReference type="NCBI Taxonomy" id="2926617"/>
    <lineage>
        <taxon>Bacteria</taxon>
        <taxon>Pseudomonadati</taxon>
        <taxon>Pseudomonadota</taxon>
        <taxon>Gammaproteobacteria</taxon>
        <taxon>Cellvibrionales</taxon>
        <taxon>Microbulbiferaceae</taxon>
        <taxon>Microbulbifer</taxon>
    </lineage>
</organism>
<proteinExistence type="predicted"/>
<evidence type="ECO:0000313" key="2">
    <source>
        <dbReference type="Proteomes" id="UP001139028"/>
    </source>
</evidence>
<dbReference type="AlphaFoldDB" id="A0A9X2EQ41"/>
<gene>
    <name evidence="1" type="ORF">MO867_15345</name>
</gene>
<sequence>MRMLIMDKRQLFRKMVMHIDLGGGDQVGVASHYGAVNISIPELAFKSYLPTYFDTDGDDEINTLEAAKVEEIRTPGNGEIQSLEGIRLFRDLKYLTAANEKLTAIAELPKRLEA</sequence>
<reference evidence="1" key="1">
    <citation type="journal article" date="2022" name="Arch. Microbiol.">
        <title>Microbulbifer okhotskensis sp. nov., isolated from a deep bottom sediment of the Okhotsk Sea.</title>
        <authorList>
            <person name="Romanenko L."/>
            <person name="Kurilenko V."/>
            <person name="Otstavnykh N."/>
            <person name="Velansky P."/>
            <person name="Isaeva M."/>
            <person name="Mikhailov V."/>
        </authorList>
    </citation>
    <scope>NUCLEOTIDE SEQUENCE</scope>
    <source>
        <strain evidence="1">OS29</strain>
    </source>
</reference>
<dbReference type="RefSeq" id="WP_252470691.1">
    <property type="nucleotide sequence ID" value="NZ_JALBWM010000076.1"/>
</dbReference>